<accession>A0A2I1CUK4</accession>
<comment type="caution">
    <text evidence="3">The sequence shown here is derived from an EMBL/GenBank/DDBJ whole genome shotgun (WGS) entry which is preliminary data.</text>
</comment>
<dbReference type="Pfam" id="PF03061">
    <property type="entry name" value="4HBT"/>
    <property type="match status" value="1"/>
</dbReference>
<sequence>MSIMIDPLPQDQANLHPFQHHPFAHHLLQNPAYYPIQTWSRLPKPSTGEDGYMAQTLSTPTTIPHCLTLRRRDLRSEHLPSAPPVWPSPTADPAHSAPSARDPDAIMMFDLASPGVSGHPDMAHGGVVAALIDETMSMAVTLHSPPSFTSASSSDSVSVSADSEPPTPRGKLFTAQLDVRYKQPTTLPGLVVVRAKVVARVGRKFWVRAQVVQPGDKMTEEVITADAMAFWLQTVTPGTARL</sequence>
<feature type="compositionally biased region" description="Low complexity" evidence="1">
    <location>
        <begin position="150"/>
        <end position="163"/>
    </location>
</feature>
<dbReference type="EMBL" id="MSFM01000012">
    <property type="protein sequence ID" value="PKY01295.1"/>
    <property type="molecule type" value="Genomic_DNA"/>
</dbReference>
<protein>
    <submittedName>
        <fullName evidence="3">Thioesterase family protein</fullName>
    </submittedName>
</protein>
<feature type="domain" description="Thioesterase" evidence="2">
    <location>
        <begin position="123"/>
        <end position="216"/>
    </location>
</feature>
<dbReference type="SUPFAM" id="SSF54637">
    <property type="entry name" value="Thioesterase/thiol ester dehydrase-isomerase"/>
    <property type="match status" value="1"/>
</dbReference>
<evidence type="ECO:0000259" key="2">
    <source>
        <dbReference type="Pfam" id="PF03061"/>
    </source>
</evidence>
<dbReference type="Proteomes" id="UP000234254">
    <property type="component" value="Unassembled WGS sequence"/>
</dbReference>
<dbReference type="AlphaFoldDB" id="A0A2I1CUK4"/>
<proteinExistence type="predicted"/>
<feature type="region of interest" description="Disordered" evidence="1">
    <location>
        <begin position="146"/>
        <end position="170"/>
    </location>
</feature>
<dbReference type="InterPro" id="IPR052061">
    <property type="entry name" value="PTE-AB_protein"/>
</dbReference>
<dbReference type="VEuPathDB" id="FungiDB:P168DRAFT_329991"/>
<evidence type="ECO:0000313" key="3">
    <source>
        <dbReference type="EMBL" id="PKY01295.1"/>
    </source>
</evidence>
<dbReference type="PANTHER" id="PTHR47260:SF3">
    <property type="entry name" value="THIOESTERASE FAMILY PROTEIN (AFU_ORTHOLOGUE AFUA_7G03960)"/>
    <property type="match status" value="1"/>
</dbReference>
<dbReference type="InterPro" id="IPR029069">
    <property type="entry name" value="HotDog_dom_sf"/>
</dbReference>
<dbReference type="RefSeq" id="XP_024689889.1">
    <property type="nucleotide sequence ID" value="XM_024841531.1"/>
</dbReference>
<dbReference type="GeneID" id="36549055"/>
<dbReference type="PANTHER" id="PTHR47260">
    <property type="entry name" value="UPF0644 PROTEIN PB2B4.06"/>
    <property type="match status" value="1"/>
</dbReference>
<keyword evidence="4" id="KW-1185">Reference proteome</keyword>
<evidence type="ECO:0000313" key="4">
    <source>
        <dbReference type="Proteomes" id="UP000234254"/>
    </source>
</evidence>
<evidence type="ECO:0000256" key="1">
    <source>
        <dbReference type="SAM" id="MobiDB-lite"/>
    </source>
</evidence>
<feature type="region of interest" description="Disordered" evidence="1">
    <location>
        <begin position="78"/>
        <end position="101"/>
    </location>
</feature>
<dbReference type="OrthoDB" id="506431at2759"/>
<reference evidence="3" key="1">
    <citation type="submission" date="2016-12" db="EMBL/GenBank/DDBJ databases">
        <title>The genomes of Aspergillus section Nigri reveals drivers in fungal speciation.</title>
        <authorList>
            <consortium name="DOE Joint Genome Institute"/>
            <person name="Vesth T.C."/>
            <person name="Nybo J."/>
            <person name="Theobald S."/>
            <person name="Brandl J."/>
            <person name="Frisvad J.C."/>
            <person name="Nielsen K.F."/>
            <person name="Lyhne E.K."/>
            <person name="Kogle M.E."/>
            <person name="Kuo A."/>
            <person name="Riley R."/>
            <person name="Clum A."/>
            <person name="Nolan M."/>
            <person name="Lipzen A."/>
            <person name="Salamov A."/>
            <person name="Henrissat B."/>
            <person name="Wiebenga A."/>
            <person name="De vries R.P."/>
            <person name="Grigoriev I.V."/>
            <person name="Mortensen U.H."/>
            <person name="Andersen M.R."/>
            <person name="Baker S.E."/>
        </authorList>
    </citation>
    <scope>NUCLEOTIDE SEQUENCE</scope>
    <source>
        <strain evidence="3">IBT 28561</strain>
    </source>
</reference>
<name>A0A2I1CUK4_ASPC2</name>
<gene>
    <name evidence="3" type="ORF">P168DRAFT_329991</name>
</gene>
<dbReference type="Gene3D" id="3.10.129.10">
    <property type="entry name" value="Hotdog Thioesterase"/>
    <property type="match status" value="1"/>
</dbReference>
<dbReference type="InterPro" id="IPR006683">
    <property type="entry name" value="Thioestr_dom"/>
</dbReference>
<organism evidence="3 4">
    <name type="scientific">Aspergillus campestris (strain IBT 28561)</name>
    <dbReference type="NCBI Taxonomy" id="1392248"/>
    <lineage>
        <taxon>Eukaryota</taxon>
        <taxon>Fungi</taxon>
        <taxon>Dikarya</taxon>
        <taxon>Ascomycota</taxon>
        <taxon>Pezizomycotina</taxon>
        <taxon>Eurotiomycetes</taxon>
        <taxon>Eurotiomycetidae</taxon>
        <taxon>Eurotiales</taxon>
        <taxon>Aspergillaceae</taxon>
        <taxon>Aspergillus</taxon>
        <taxon>Aspergillus subgen. Circumdati</taxon>
    </lineage>
</organism>